<dbReference type="Proteomes" id="UP000324800">
    <property type="component" value="Unassembled WGS sequence"/>
</dbReference>
<protein>
    <submittedName>
        <fullName evidence="1">Uncharacterized protein</fullName>
    </submittedName>
</protein>
<reference evidence="1 2" key="1">
    <citation type="submission" date="2019-03" db="EMBL/GenBank/DDBJ databases">
        <title>Single cell metagenomics reveals metabolic interactions within the superorganism composed of flagellate Streblomastix strix and complex community of Bacteroidetes bacteria on its surface.</title>
        <authorList>
            <person name="Treitli S.C."/>
            <person name="Kolisko M."/>
            <person name="Husnik F."/>
            <person name="Keeling P."/>
            <person name="Hampl V."/>
        </authorList>
    </citation>
    <scope>NUCLEOTIDE SEQUENCE [LARGE SCALE GENOMIC DNA]</scope>
    <source>
        <strain evidence="1">ST1C</strain>
    </source>
</reference>
<evidence type="ECO:0000313" key="1">
    <source>
        <dbReference type="EMBL" id="KAA6372166.1"/>
    </source>
</evidence>
<accession>A0A5J4UN91</accession>
<dbReference type="EMBL" id="SNRW01013836">
    <property type="protein sequence ID" value="KAA6372166.1"/>
    <property type="molecule type" value="Genomic_DNA"/>
</dbReference>
<name>A0A5J4UN91_9EUKA</name>
<proteinExistence type="predicted"/>
<gene>
    <name evidence="1" type="ORF">EZS28_032307</name>
</gene>
<evidence type="ECO:0000313" key="2">
    <source>
        <dbReference type="Proteomes" id="UP000324800"/>
    </source>
</evidence>
<comment type="caution">
    <text evidence="1">The sequence shown here is derived from an EMBL/GenBank/DDBJ whole genome shotgun (WGS) entry which is preliminary data.</text>
</comment>
<sequence length="930" mass="102236">MVQVTPEPYNREEIDEMLDKKLNISDQIDAYTKQEDDNLLQLKADKSELIDAYSKTEDDELLALKLNISDQIDAYSKTEADALLDDKLNISNQIDAYNKTEADALLDDKLNISDQINAYTKQEADALLDNKLNISDQIDTYSKTVDDALLLLKADKTELIDAYTKQEADALLDYKLNISDQINAYSKTEDDALFDEKLNISDQIDAYNKSEIDALLDEKLNISDQIDAYNKSEIDALLDDKLNITDQVDAYNKQKDDALLLLKADKTKLADYVDLTSTQMITGQKQFGIISVSCISKQNKNGASILLAGGGDMLVSSLVSQLQLQEVRDIASGKSKGYVFATTDEMNTWMEDQENVAKLAIGDNLYIADKQVMDYWWDGSSLRALETELPDMSNVMTILGAATGSGNAITDFSFDGNTLIPARNSSFITTNYDETITGKKTIYTTIHSIGISVQNYDNNSVVCAGGGVKSIQDINASVDLSNYYNKSQTYSQTETDQKLNLKLNISDYIDAYSKTQDDALLLLKADKTYLIDAYSKTEADALLDDKLNISDQIDAYNKTEVDDLLDDKLNITDQIDAYTKGETNNLLREADNLLSNKANSGVSYTKGEADNLLNGKADSGVSYTKGEDDNLLLLKADKTQLIDSYTKGEDDALLLLKADKTQLIDSYTKSETNNLLNNKANSGVSYKKGEDDALLLLMADKTQLIDSYTKGEAENLLNNKANSGVSYTKGEDDALLLLKANQSTTYTKTETDYLISQIEVGDVDLSGYMTLGTSQIVTANKTFNNACRFVSSIDGMATITGSQFVKSGADDTVVLLGAGGTKPIFEFGGGSVDDSNYVKKTGQELQKIHGVLRRDDDELSMSEYDEDYLIKAEIYNNIVSRYDNQTIYGTKTFNSNVNAAGFAKTGKDDTSVLLAGGGDQLLSSFGGVQV</sequence>
<organism evidence="1 2">
    <name type="scientific">Streblomastix strix</name>
    <dbReference type="NCBI Taxonomy" id="222440"/>
    <lineage>
        <taxon>Eukaryota</taxon>
        <taxon>Metamonada</taxon>
        <taxon>Preaxostyla</taxon>
        <taxon>Oxymonadida</taxon>
        <taxon>Streblomastigidae</taxon>
        <taxon>Streblomastix</taxon>
    </lineage>
</organism>
<feature type="non-terminal residue" evidence="1">
    <location>
        <position position="930"/>
    </location>
</feature>
<dbReference type="AlphaFoldDB" id="A0A5J4UN91"/>